<keyword evidence="1 4" id="KW-0349">Heme</keyword>
<evidence type="ECO:0000313" key="7">
    <source>
        <dbReference type="EMBL" id="TSJ75265.1"/>
    </source>
</evidence>
<dbReference type="RefSeq" id="WP_144116526.1">
    <property type="nucleotide sequence ID" value="NZ_JACHGE010000009.1"/>
</dbReference>
<evidence type="ECO:0000313" key="6">
    <source>
        <dbReference type="EMBL" id="KAA5824492.1"/>
    </source>
</evidence>
<dbReference type="InterPro" id="IPR021796">
    <property type="entry name" value="Tll0287-like_dom"/>
</dbReference>
<name>A0A5M7B4Y7_9FLAO</name>
<proteinExistence type="predicted"/>
<reference evidence="6 9" key="1">
    <citation type="journal article" date="2015" name="Int. J. Syst. Evol. Microbiol.">
        <title>Algibacter amylolyticus sp. nov., isolated from intertidal sediment.</title>
        <authorList>
            <person name="Zhang D.C."/>
            <person name="Wu J."/>
            <person name="Neuner K."/>
            <person name="Yao J."/>
            <person name="Margesin R."/>
        </authorList>
    </citation>
    <scope>NUCLEOTIDE SEQUENCE [LARGE SCALE GENOMIC DNA]</scope>
    <source>
        <strain evidence="6 9">RU-4-M-4</strain>
    </source>
</reference>
<dbReference type="GO" id="GO:0046872">
    <property type="term" value="F:metal ion binding"/>
    <property type="evidence" value="ECO:0007669"/>
    <property type="project" value="UniProtKB-KW"/>
</dbReference>
<reference evidence="7 8" key="2">
    <citation type="submission" date="2019-07" db="EMBL/GenBank/DDBJ databases">
        <title>Algibacter marinivivus sp. nov., isolated from the surface of a marine red alga.</title>
        <authorList>
            <person name="Zhong X."/>
            <person name="Xu W."/>
            <person name="Zhang Y."/>
            <person name="Zhang Q."/>
            <person name="Du Z."/>
        </authorList>
    </citation>
    <scope>NUCLEOTIDE SEQUENCE [LARGE SCALE GENOMIC DNA]</scope>
    <source>
        <strain evidence="7 8">RU-4-M-4</strain>
    </source>
</reference>
<organism evidence="6 9">
    <name type="scientific">Algibacter amylolyticus</name>
    <dbReference type="NCBI Taxonomy" id="1608400"/>
    <lineage>
        <taxon>Bacteria</taxon>
        <taxon>Pseudomonadati</taxon>
        <taxon>Bacteroidota</taxon>
        <taxon>Flavobacteriia</taxon>
        <taxon>Flavobacteriales</taxon>
        <taxon>Flavobacteriaceae</taxon>
        <taxon>Algibacter</taxon>
    </lineage>
</organism>
<evidence type="ECO:0000313" key="9">
    <source>
        <dbReference type="Proteomes" id="UP000322315"/>
    </source>
</evidence>
<dbReference type="Gene3D" id="1.10.760.10">
    <property type="entry name" value="Cytochrome c-like domain"/>
    <property type="match status" value="1"/>
</dbReference>
<comment type="caution">
    <text evidence="6">The sequence shown here is derived from an EMBL/GenBank/DDBJ whole genome shotgun (WGS) entry which is preliminary data.</text>
</comment>
<evidence type="ECO:0000256" key="2">
    <source>
        <dbReference type="ARBA" id="ARBA00022723"/>
    </source>
</evidence>
<feature type="domain" description="Cytochrome c" evidence="5">
    <location>
        <begin position="35"/>
        <end position="132"/>
    </location>
</feature>
<dbReference type="SUPFAM" id="SSF46626">
    <property type="entry name" value="Cytochrome c"/>
    <property type="match status" value="1"/>
</dbReference>
<evidence type="ECO:0000256" key="4">
    <source>
        <dbReference type="PROSITE-ProRule" id="PRU00433"/>
    </source>
</evidence>
<keyword evidence="3 4" id="KW-0408">Iron</keyword>
<dbReference type="EMBL" id="VMBF01000006">
    <property type="protein sequence ID" value="TSJ75265.1"/>
    <property type="molecule type" value="Genomic_DNA"/>
</dbReference>
<dbReference type="OrthoDB" id="1494333at2"/>
<protein>
    <submittedName>
        <fullName evidence="6">DUF3365 domain-containing protein</fullName>
    </submittedName>
</protein>
<dbReference type="InterPro" id="IPR009056">
    <property type="entry name" value="Cyt_c-like_dom"/>
</dbReference>
<dbReference type="AlphaFoldDB" id="A0A5M7B4Y7"/>
<gene>
    <name evidence="6" type="ORF">F2B50_09965</name>
    <name evidence="7" type="ORF">FPF71_09965</name>
</gene>
<sequence>MRNIFLLTLLLFTCFFNCNNSKNKAYNAIDKYEDASQNPGKQLMETNCYVCHSPTAPQNNRIGPPMIAIKKHYIGDNTTKEEFITAIKEWIKNPNAEDAKMYGAVKRFGVMPKQAYPEETIAKIAEYMYDYKIEEPEWFEDHYNNERGNRNGKGNGKGMQNQKAKTNFEDLPYAERGLRYALTTKAVLGKNLMGTIQNKGTLVALTFCNERAYPLTDSMAIVHNASIKRLSDKPRNPNNKANQEELEYINEFKQVIANNKEATPIVKELDDNVTVYYPITTNTMCLQCHGKPNETLNRTTFSKIKTLYPLDKAIGYDVNEVRGIWSITFNKD</sequence>
<dbReference type="Pfam" id="PF11845">
    <property type="entry name" value="Tll0287-like"/>
    <property type="match status" value="1"/>
</dbReference>
<dbReference type="InterPro" id="IPR036909">
    <property type="entry name" value="Cyt_c-like_dom_sf"/>
</dbReference>
<evidence type="ECO:0000313" key="8">
    <source>
        <dbReference type="Proteomes" id="UP000315145"/>
    </source>
</evidence>
<evidence type="ECO:0000256" key="3">
    <source>
        <dbReference type="ARBA" id="ARBA00023004"/>
    </source>
</evidence>
<keyword evidence="8" id="KW-1185">Reference proteome</keyword>
<keyword evidence="2 4" id="KW-0479">Metal-binding</keyword>
<dbReference type="EMBL" id="VWRS01000006">
    <property type="protein sequence ID" value="KAA5824492.1"/>
    <property type="molecule type" value="Genomic_DNA"/>
</dbReference>
<dbReference type="PROSITE" id="PS51007">
    <property type="entry name" value="CYTC"/>
    <property type="match status" value="1"/>
</dbReference>
<dbReference type="Proteomes" id="UP000315145">
    <property type="component" value="Unassembled WGS sequence"/>
</dbReference>
<dbReference type="GO" id="GO:0009055">
    <property type="term" value="F:electron transfer activity"/>
    <property type="evidence" value="ECO:0007669"/>
    <property type="project" value="InterPro"/>
</dbReference>
<evidence type="ECO:0000256" key="1">
    <source>
        <dbReference type="ARBA" id="ARBA00022617"/>
    </source>
</evidence>
<reference evidence="6" key="3">
    <citation type="submission" date="2019-09" db="EMBL/GenBank/DDBJ databases">
        <authorList>
            <person name="Zhang D.-C."/>
        </authorList>
    </citation>
    <scope>NUCLEOTIDE SEQUENCE</scope>
    <source>
        <strain evidence="6">RU-4-M-4</strain>
    </source>
</reference>
<dbReference type="GO" id="GO:0020037">
    <property type="term" value="F:heme binding"/>
    <property type="evidence" value="ECO:0007669"/>
    <property type="project" value="InterPro"/>
</dbReference>
<accession>A0A5M7B4Y7</accession>
<dbReference type="Proteomes" id="UP000322315">
    <property type="component" value="Unassembled WGS sequence"/>
</dbReference>
<evidence type="ECO:0000259" key="5">
    <source>
        <dbReference type="PROSITE" id="PS51007"/>
    </source>
</evidence>